<evidence type="ECO:0000313" key="2">
    <source>
        <dbReference type="EMBL" id="CCI10872.1"/>
    </source>
</evidence>
<dbReference type="STRING" id="65357.A0A024FVC0"/>
<dbReference type="EMBL" id="CAIX01000433">
    <property type="protein sequence ID" value="CCI10872.1"/>
    <property type="molecule type" value="Genomic_DNA"/>
</dbReference>
<evidence type="ECO:0000313" key="3">
    <source>
        <dbReference type="Proteomes" id="UP000053237"/>
    </source>
</evidence>
<dbReference type="InParanoid" id="A0A024FVC0"/>
<dbReference type="AlphaFoldDB" id="A0A024FVC0"/>
<reference evidence="2 3" key="1">
    <citation type="submission" date="2012-05" db="EMBL/GenBank/DDBJ databases">
        <title>Recombination and specialization in a pathogen metapopulation.</title>
        <authorList>
            <person name="Gardiner A."/>
            <person name="Kemen E."/>
            <person name="Schultz-Larsen T."/>
            <person name="MacLean D."/>
            <person name="Van Oosterhout C."/>
            <person name="Jones J.D.G."/>
        </authorList>
    </citation>
    <scope>NUCLEOTIDE SEQUENCE [LARGE SCALE GENOMIC DNA]</scope>
    <source>
        <strain evidence="2 3">Ac Nc2</strain>
    </source>
</reference>
<keyword evidence="3" id="KW-1185">Reference proteome</keyword>
<keyword evidence="1" id="KW-0175">Coiled coil</keyword>
<dbReference type="Proteomes" id="UP000053237">
    <property type="component" value="Unassembled WGS sequence"/>
</dbReference>
<name>A0A024FVC0_9STRA</name>
<sequence length="573" mass="67540">MRRGHLIRHEFRPLINFQREQAVFLKQSKQRQKSIIRKQTELEFLRGISAQNLTDIETARKITCARKIQNQWHRYRFRTKRKAVNPVPREFDPFGFRLLTHEAQSLLDAKVLAEDDDVLDSLYIREQDRFLSRETMLSEAIDAVRKSRAPTEEYTELRKQAEKRIKGLTETRFPSVAKKYSRRELHDEIKSLTQNVAEKLADYKKQYRTSQEERAVHAELIQRSCTSRLNVLTSLSKSDHKPTQEDIESLFDDVSMFEDMKDWSLERKYAAYKAHMNTVRCISIERDDRKWFETFIAGKQYNLYHYLRPEKDVKSHVWRQNDIQEDQDEADMKFVIQNKSFNDAYDSASDDEPAAISRFLNPEVDQAEEDVRDIHSSQLWKAFCTNQILHPSVLASEGPHSDKSNFTIASETVAHPNIFEWYTKCMALKREEDIQSHIAYERNSLRRKTCNLINEIESAVRNNTKEIERIAFRQEERKQAKGREQIAVNIIQRVARGYAARKKAKEIEHKYFTRIRGRLIRKGKCEECGNAAAVLRCEQCEQSSHFCPVCWVHSHETPQRKNHIAIPMGKEIE</sequence>
<dbReference type="PROSITE" id="PS50096">
    <property type="entry name" value="IQ"/>
    <property type="match status" value="2"/>
</dbReference>
<dbReference type="OrthoDB" id="168282at2759"/>
<feature type="coiled-coil region" evidence="1">
    <location>
        <begin position="151"/>
        <end position="213"/>
    </location>
</feature>
<protein>
    <submittedName>
        <fullName evidence="2">Uncharacterized protein</fullName>
    </submittedName>
</protein>
<evidence type="ECO:0000256" key="1">
    <source>
        <dbReference type="SAM" id="Coils"/>
    </source>
</evidence>
<organism evidence="2 3">
    <name type="scientific">Albugo candida</name>
    <dbReference type="NCBI Taxonomy" id="65357"/>
    <lineage>
        <taxon>Eukaryota</taxon>
        <taxon>Sar</taxon>
        <taxon>Stramenopiles</taxon>
        <taxon>Oomycota</taxon>
        <taxon>Peronosporomycetes</taxon>
        <taxon>Albuginales</taxon>
        <taxon>Albuginaceae</taxon>
        <taxon>Albugo</taxon>
    </lineage>
</organism>
<dbReference type="CDD" id="cd19757">
    <property type="entry name" value="Bbox1"/>
    <property type="match status" value="1"/>
</dbReference>
<accession>A0A024FVC0</accession>
<comment type="caution">
    <text evidence="2">The sequence shown here is derived from an EMBL/GenBank/DDBJ whole genome shotgun (WGS) entry which is preliminary data.</text>
</comment>
<dbReference type="Gene3D" id="4.10.640.40">
    <property type="entry name" value="Cytoplasmic polyadenylation element-binding protein, ZZ domain"/>
    <property type="match status" value="1"/>
</dbReference>
<proteinExistence type="predicted"/>
<gene>
    <name evidence="2" type="ORF">BN9_118680</name>
</gene>
<dbReference type="InterPro" id="IPR038446">
    <property type="entry name" value="CEBP_ZZ_sf"/>
</dbReference>